<keyword evidence="4" id="KW-1185">Reference proteome</keyword>
<feature type="domain" description="YgjP-like metallopeptidase" evidence="2">
    <location>
        <begin position="89"/>
        <end position="196"/>
    </location>
</feature>
<dbReference type="KEGG" id="ipo:Ilyop_2799"/>
<name>E3HDF1_ILYPC</name>
<dbReference type="CDD" id="cd07344">
    <property type="entry name" value="M48_yhfN_like"/>
    <property type="match status" value="1"/>
</dbReference>
<dbReference type="Proteomes" id="UP000006875">
    <property type="component" value="Plasmid pILYOP01"/>
</dbReference>
<proteinExistence type="predicted"/>
<evidence type="ECO:0000313" key="3">
    <source>
        <dbReference type="EMBL" id="ADO84554.1"/>
    </source>
</evidence>
<accession>E3HDF1</accession>
<dbReference type="InterPro" id="IPR053136">
    <property type="entry name" value="UTP_pyrophosphatase-like"/>
</dbReference>
<dbReference type="InterPro" id="IPR002725">
    <property type="entry name" value="YgjP-like_metallopeptidase"/>
</dbReference>
<dbReference type="EMBL" id="CP002282">
    <property type="protein sequence ID" value="ADO84554.1"/>
    <property type="molecule type" value="Genomic_DNA"/>
</dbReference>
<dbReference type="OrthoDB" id="9811177at2"/>
<keyword evidence="1" id="KW-0694">RNA-binding</keyword>
<dbReference type="GO" id="GO:0003723">
    <property type="term" value="F:RNA binding"/>
    <property type="evidence" value="ECO:0007669"/>
    <property type="project" value="UniProtKB-KW"/>
</dbReference>
<dbReference type="PANTHER" id="PTHR30399">
    <property type="entry name" value="UNCHARACTERIZED PROTEIN YGJP"/>
    <property type="match status" value="1"/>
</dbReference>
<dbReference type="AlphaFoldDB" id="E3HDF1"/>
<gene>
    <name evidence="3" type="ordered locus">Ilyop_2799</name>
</gene>
<protein>
    <recommendedName>
        <fullName evidence="2">YgjP-like metallopeptidase domain-containing protein</fullName>
    </recommendedName>
</protein>
<dbReference type="Pfam" id="PF01863">
    <property type="entry name" value="YgjP-like"/>
    <property type="match status" value="1"/>
</dbReference>
<sequence length="201" mass="23781">MREGKIKASRITIQYKIIKRSKKNYILRIKDEISVELSIPKRDSYINGVNFINKNKEIIEKKIIDYEKKLRVIKPKGTIKFLGKILSEKENNLTQEKMEEKGIKILMNKIKKWSDIIGVSPLQVRIKPLKTAWGICYSNGNISLNIKLIKADPKIIDYVIIHELCHLIHHNHSKEFWNELKKYYPDYKEAKIVLKNEGRFY</sequence>
<dbReference type="HOGENOM" id="CLU_065947_2_2_0"/>
<dbReference type="PROSITE" id="PS50889">
    <property type="entry name" value="S4"/>
    <property type="match status" value="1"/>
</dbReference>
<organism evidence="3 4">
    <name type="scientific">Ilyobacter polytropus (strain ATCC 51220 / DSM 2926 / LMG 16218 / CuHBu1)</name>
    <dbReference type="NCBI Taxonomy" id="572544"/>
    <lineage>
        <taxon>Bacteria</taxon>
        <taxon>Fusobacteriati</taxon>
        <taxon>Fusobacteriota</taxon>
        <taxon>Fusobacteriia</taxon>
        <taxon>Fusobacteriales</taxon>
        <taxon>Fusobacteriaceae</taxon>
        <taxon>Ilyobacter</taxon>
    </lineage>
</organism>
<evidence type="ECO:0000256" key="1">
    <source>
        <dbReference type="PROSITE-ProRule" id="PRU00182"/>
    </source>
</evidence>
<reference evidence="3 4" key="1">
    <citation type="journal article" date="2010" name="Stand. Genomic Sci.">
        <title>Complete genome sequence of Ilyobacter polytropus type strain (CuHbu1).</title>
        <authorList>
            <person name="Sikorski J."/>
            <person name="Chertkov O."/>
            <person name="Lapidus A."/>
            <person name="Nolan M."/>
            <person name="Lucas S."/>
            <person name="Del Rio T.G."/>
            <person name="Tice H."/>
            <person name="Cheng J.F."/>
            <person name="Tapia R."/>
            <person name="Han C."/>
            <person name="Goodwin L."/>
            <person name="Pitluck S."/>
            <person name="Liolios K."/>
            <person name="Ivanova N."/>
            <person name="Mavromatis K."/>
            <person name="Mikhailova N."/>
            <person name="Pati A."/>
            <person name="Chen A."/>
            <person name="Palaniappan K."/>
            <person name="Land M."/>
            <person name="Hauser L."/>
            <person name="Chang Y.J."/>
            <person name="Jeffries C.D."/>
            <person name="Brambilla E."/>
            <person name="Yasawong M."/>
            <person name="Rohde M."/>
            <person name="Pukall R."/>
            <person name="Spring S."/>
            <person name="Goker M."/>
            <person name="Woyke T."/>
            <person name="Bristow J."/>
            <person name="Eisen J.A."/>
            <person name="Markowitz V."/>
            <person name="Hugenholtz P."/>
            <person name="Kyrpides N.C."/>
            <person name="Klenk H.P."/>
        </authorList>
    </citation>
    <scope>NUCLEOTIDE SEQUENCE [LARGE SCALE GENOMIC DNA]</scope>
    <source>
        <strain evidence="4">ATCC 51220 / DSM 2926 / LMG 16218 / CuHBu1</strain>
        <plasmid evidence="4">pILYOP01</plasmid>
    </source>
</reference>
<keyword evidence="3" id="KW-0614">Plasmid</keyword>
<dbReference type="RefSeq" id="WP_013389206.1">
    <property type="nucleotide sequence ID" value="NC_014633.1"/>
</dbReference>
<geneLocation type="plasmid" evidence="3 4">
    <name>pILYOP01</name>
</geneLocation>
<dbReference type="PANTHER" id="PTHR30399:SF1">
    <property type="entry name" value="UTP PYROPHOSPHATASE"/>
    <property type="match status" value="1"/>
</dbReference>
<evidence type="ECO:0000259" key="2">
    <source>
        <dbReference type="Pfam" id="PF01863"/>
    </source>
</evidence>
<dbReference type="Gene3D" id="3.30.2010.10">
    <property type="entry name" value="Metalloproteases ('zincins'), catalytic domain"/>
    <property type="match status" value="1"/>
</dbReference>
<evidence type="ECO:0000313" key="4">
    <source>
        <dbReference type="Proteomes" id="UP000006875"/>
    </source>
</evidence>